<feature type="domain" description="ABC3 transporter permease C-terminal" evidence="8">
    <location>
        <begin position="2"/>
        <end position="113"/>
    </location>
</feature>
<dbReference type="HOGENOM" id="CLU_2023619_0_0_11"/>
<keyword evidence="10" id="KW-1185">Reference proteome</keyword>
<keyword evidence="2" id="KW-1003">Cell membrane</keyword>
<dbReference type="Proteomes" id="UP000027178">
    <property type="component" value="Unassembled WGS sequence"/>
</dbReference>
<sequence length="122" mass="12384">MLGLIVAFVAIAVLNTLAMSISDRRGEFAALALTGATRRQIRRMLGWETAASVALATVLGLGVSFAVLSCYAEGITRGTAGFAAPAGELALVVLGAAVLAAAGTWLPARAALRGRTLDLKSA</sequence>
<gene>
    <name evidence="9" type="ORF">KCH_37320</name>
</gene>
<reference evidence="9 10" key="1">
    <citation type="submission" date="2014-05" db="EMBL/GenBank/DDBJ databases">
        <title>Draft Genome Sequence of Kitasatospora cheerisanensis KCTC 2395.</title>
        <authorList>
            <person name="Nam D.H."/>
        </authorList>
    </citation>
    <scope>NUCLEOTIDE SEQUENCE [LARGE SCALE GENOMIC DNA]</scope>
    <source>
        <strain evidence="9 10">KCTC 2395</strain>
    </source>
</reference>
<keyword evidence="3 7" id="KW-0812">Transmembrane</keyword>
<dbReference type="PATRIC" id="fig|1348663.4.peg.3593"/>
<feature type="transmembrane region" description="Helical" evidence="7">
    <location>
        <begin position="89"/>
        <end position="108"/>
    </location>
</feature>
<accession>A0A066Z395</accession>
<feature type="transmembrane region" description="Helical" evidence="7">
    <location>
        <begin position="44"/>
        <end position="68"/>
    </location>
</feature>
<evidence type="ECO:0000313" key="9">
    <source>
        <dbReference type="EMBL" id="KDN84640.1"/>
    </source>
</evidence>
<dbReference type="GO" id="GO:0022857">
    <property type="term" value="F:transmembrane transporter activity"/>
    <property type="evidence" value="ECO:0007669"/>
    <property type="project" value="TreeGrafter"/>
</dbReference>
<evidence type="ECO:0000256" key="7">
    <source>
        <dbReference type="SAM" id="Phobius"/>
    </source>
</evidence>
<proteinExistence type="inferred from homology"/>
<dbReference type="RefSeq" id="WP_341865383.1">
    <property type="nucleotide sequence ID" value="NZ_KK853997.1"/>
</dbReference>
<dbReference type="GO" id="GO:0005886">
    <property type="term" value="C:plasma membrane"/>
    <property type="evidence" value="ECO:0007669"/>
    <property type="project" value="UniProtKB-SubCell"/>
</dbReference>
<evidence type="ECO:0000256" key="3">
    <source>
        <dbReference type="ARBA" id="ARBA00022692"/>
    </source>
</evidence>
<comment type="similarity">
    <text evidence="6">Belongs to the ABC-4 integral membrane protein family.</text>
</comment>
<protein>
    <recommendedName>
        <fullName evidence="8">ABC3 transporter permease C-terminal domain-containing protein</fullName>
    </recommendedName>
</protein>
<dbReference type="eggNOG" id="COG4591">
    <property type="taxonomic scope" value="Bacteria"/>
</dbReference>
<comment type="subcellular location">
    <subcellularLocation>
        <location evidence="1">Cell membrane</location>
        <topology evidence="1">Multi-pass membrane protein</topology>
    </subcellularLocation>
</comment>
<evidence type="ECO:0000313" key="10">
    <source>
        <dbReference type="Proteomes" id="UP000027178"/>
    </source>
</evidence>
<dbReference type="InterPro" id="IPR050250">
    <property type="entry name" value="Macrolide_Exporter_MacB"/>
</dbReference>
<organism evidence="9 10">
    <name type="scientific">Kitasatospora cheerisanensis KCTC 2395</name>
    <dbReference type="NCBI Taxonomy" id="1348663"/>
    <lineage>
        <taxon>Bacteria</taxon>
        <taxon>Bacillati</taxon>
        <taxon>Actinomycetota</taxon>
        <taxon>Actinomycetes</taxon>
        <taxon>Kitasatosporales</taxon>
        <taxon>Streptomycetaceae</taxon>
        <taxon>Kitasatospora</taxon>
    </lineage>
</organism>
<evidence type="ECO:0000256" key="2">
    <source>
        <dbReference type="ARBA" id="ARBA00022475"/>
    </source>
</evidence>
<dbReference type="EMBL" id="JNBY01000092">
    <property type="protein sequence ID" value="KDN84640.1"/>
    <property type="molecule type" value="Genomic_DNA"/>
</dbReference>
<dbReference type="PANTHER" id="PTHR30572">
    <property type="entry name" value="MEMBRANE COMPONENT OF TRANSPORTER-RELATED"/>
    <property type="match status" value="1"/>
</dbReference>
<evidence type="ECO:0000256" key="1">
    <source>
        <dbReference type="ARBA" id="ARBA00004651"/>
    </source>
</evidence>
<dbReference type="AlphaFoldDB" id="A0A066Z395"/>
<comment type="caution">
    <text evidence="9">The sequence shown here is derived from an EMBL/GenBank/DDBJ whole genome shotgun (WGS) entry which is preliminary data.</text>
</comment>
<keyword evidence="4 7" id="KW-1133">Transmembrane helix</keyword>
<dbReference type="InterPro" id="IPR003838">
    <property type="entry name" value="ABC3_permease_C"/>
</dbReference>
<dbReference type="Pfam" id="PF02687">
    <property type="entry name" value="FtsX"/>
    <property type="match status" value="1"/>
</dbReference>
<dbReference type="PANTHER" id="PTHR30572:SF4">
    <property type="entry name" value="ABC TRANSPORTER PERMEASE YTRF"/>
    <property type="match status" value="1"/>
</dbReference>
<evidence type="ECO:0000259" key="8">
    <source>
        <dbReference type="Pfam" id="PF02687"/>
    </source>
</evidence>
<evidence type="ECO:0000256" key="4">
    <source>
        <dbReference type="ARBA" id="ARBA00022989"/>
    </source>
</evidence>
<keyword evidence="5 7" id="KW-0472">Membrane</keyword>
<evidence type="ECO:0000256" key="6">
    <source>
        <dbReference type="ARBA" id="ARBA00038076"/>
    </source>
</evidence>
<evidence type="ECO:0000256" key="5">
    <source>
        <dbReference type="ARBA" id="ARBA00023136"/>
    </source>
</evidence>
<name>A0A066Z395_9ACTN</name>